<keyword evidence="3" id="KW-1185">Reference proteome</keyword>
<protein>
    <submittedName>
        <fullName evidence="2">Uncharacterized protein</fullName>
    </submittedName>
</protein>
<evidence type="ECO:0000256" key="1">
    <source>
        <dbReference type="SAM" id="MobiDB-lite"/>
    </source>
</evidence>
<accession>A0ABS2L267</accession>
<proteinExistence type="predicted"/>
<gene>
    <name evidence="2" type="ORF">JOE66_000801</name>
</gene>
<sequence length="210" mass="22908">MTKFTLIDAGPALNFFSAGHKDLLIAALSAIDADINMPEEVETEVLRKARQRIHGQRSKFAAAERRLGGLVQAGVITVLHSLQDDPDLNRIAENVFADTVSAISGRSKDLGETMVIIHARRQMELGKDVVVLIDDGNGQKRAKQAGVTTVIDTASILIKCAKIGKVESPAKMKIIYEKLRTLDNGLVPWPNTRPQLRDPATYGAEKSITQ</sequence>
<evidence type="ECO:0000313" key="3">
    <source>
        <dbReference type="Proteomes" id="UP000776164"/>
    </source>
</evidence>
<evidence type="ECO:0000313" key="2">
    <source>
        <dbReference type="EMBL" id="MBM7471167.1"/>
    </source>
</evidence>
<reference evidence="2 3" key="1">
    <citation type="submission" date="2021-01" db="EMBL/GenBank/DDBJ databases">
        <title>Sequencing the genomes of 1000 actinobacteria strains.</title>
        <authorList>
            <person name="Klenk H.-P."/>
        </authorList>
    </citation>
    <scope>NUCLEOTIDE SEQUENCE [LARGE SCALE GENOMIC DNA]</scope>
    <source>
        <strain evidence="2 3">DSM 13057</strain>
    </source>
</reference>
<name>A0ABS2L267_9MICO</name>
<dbReference type="RefSeq" id="WP_205106978.1">
    <property type="nucleotide sequence ID" value="NZ_BAAAHT010000017.1"/>
</dbReference>
<feature type="region of interest" description="Disordered" evidence="1">
    <location>
        <begin position="191"/>
        <end position="210"/>
    </location>
</feature>
<dbReference type="EMBL" id="JAFBBU010000001">
    <property type="protein sequence ID" value="MBM7471167.1"/>
    <property type="molecule type" value="Genomic_DNA"/>
</dbReference>
<organism evidence="2 3">
    <name type="scientific">Subtercola frigoramans</name>
    <dbReference type="NCBI Taxonomy" id="120298"/>
    <lineage>
        <taxon>Bacteria</taxon>
        <taxon>Bacillati</taxon>
        <taxon>Actinomycetota</taxon>
        <taxon>Actinomycetes</taxon>
        <taxon>Micrococcales</taxon>
        <taxon>Microbacteriaceae</taxon>
        <taxon>Subtercola</taxon>
    </lineage>
</organism>
<dbReference type="Proteomes" id="UP000776164">
    <property type="component" value="Unassembled WGS sequence"/>
</dbReference>
<comment type="caution">
    <text evidence="2">The sequence shown here is derived from an EMBL/GenBank/DDBJ whole genome shotgun (WGS) entry which is preliminary data.</text>
</comment>